<dbReference type="AlphaFoldDB" id="A0A2H0BRV2"/>
<organism evidence="1 2">
    <name type="scientific">Candidatus Uhrbacteria bacterium CG22_combo_CG10-13_8_21_14_all_47_17</name>
    <dbReference type="NCBI Taxonomy" id="1975041"/>
    <lineage>
        <taxon>Bacteria</taxon>
        <taxon>Candidatus Uhriibacteriota</taxon>
    </lineage>
</organism>
<reference evidence="1 2" key="1">
    <citation type="submission" date="2017-09" db="EMBL/GenBank/DDBJ databases">
        <title>Depth-based differentiation of microbial function through sediment-hosted aquifers and enrichment of novel symbionts in the deep terrestrial subsurface.</title>
        <authorList>
            <person name="Probst A.J."/>
            <person name="Ladd B."/>
            <person name="Jarett J.K."/>
            <person name="Geller-Mcgrath D.E."/>
            <person name="Sieber C.M."/>
            <person name="Emerson J.B."/>
            <person name="Anantharaman K."/>
            <person name="Thomas B.C."/>
            <person name="Malmstrom R."/>
            <person name="Stieglmeier M."/>
            <person name="Klingl A."/>
            <person name="Woyke T."/>
            <person name="Ryan C.M."/>
            <person name="Banfield J.F."/>
        </authorList>
    </citation>
    <scope>NUCLEOTIDE SEQUENCE [LARGE SCALE GENOMIC DNA]</scope>
    <source>
        <strain evidence="1">CG22_combo_CG10-13_8_21_14_all_47_17</strain>
    </source>
</reference>
<accession>A0A2H0BRV2</accession>
<comment type="caution">
    <text evidence="1">The sequence shown here is derived from an EMBL/GenBank/DDBJ whole genome shotgun (WGS) entry which is preliminary data.</text>
</comment>
<proteinExistence type="predicted"/>
<protein>
    <submittedName>
        <fullName evidence="1">Uncharacterized protein</fullName>
    </submittedName>
</protein>
<sequence length="42" mass="4866">MPEELRTLVQGVQRVREDETYREEVLESDLVKCGMGAKQKTL</sequence>
<name>A0A2H0BRV2_9BACT</name>
<dbReference type="EMBL" id="PCSZ01000065">
    <property type="protein sequence ID" value="PIP60403.1"/>
    <property type="molecule type" value="Genomic_DNA"/>
</dbReference>
<dbReference type="Proteomes" id="UP000231581">
    <property type="component" value="Unassembled WGS sequence"/>
</dbReference>
<evidence type="ECO:0000313" key="1">
    <source>
        <dbReference type="EMBL" id="PIP60403.1"/>
    </source>
</evidence>
<feature type="non-terminal residue" evidence="1">
    <location>
        <position position="42"/>
    </location>
</feature>
<gene>
    <name evidence="1" type="ORF">COX00_03475</name>
</gene>
<evidence type="ECO:0000313" key="2">
    <source>
        <dbReference type="Proteomes" id="UP000231581"/>
    </source>
</evidence>